<proteinExistence type="predicted"/>
<organism evidence="1 2">
    <name type="scientific">Pseudomonas fluorescens</name>
    <dbReference type="NCBI Taxonomy" id="294"/>
    <lineage>
        <taxon>Bacteria</taxon>
        <taxon>Pseudomonadati</taxon>
        <taxon>Pseudomonadota</taxon>
        <taxon>Gammaproteobacteria</taxon>
        <taxon>Pseudomonadales</taxon>
        <taxon>Pseudomonadaceae</taxon>
        <taxon>Pseudomonas</taxon>
    </lineage>
</organism>
<evidence type="ECO:0000313" key="2">
    <source>
        <dbReference type="Proteomes" id="UP000337909"/>
    </source>
</evidence>
<evidence type="ECO:0000313" key="1">
    <source>
        <dbReference type="EMBL" id="VVO24817.1"/>
    </source>
</evidence>
<protein>
    <submittedName>
        <fullName evidence="1">Uncharacterized protein</fullName>
    </submittedName>
</protein>
<dbReference type="EMBL" id="CABVHQ010000056">
    <property type="protein sequence ID" value="VVO24817.1"/>
    <property type="molecule type" value="Genomic_DNA"/>
</dbReference>
<name>A0A5E7EET5_PSEFL</name>
<accession>A0A5E7EET5</accession>
<gene>
    <name evidence="1" type="ORF">PS691_04472</name>
</gene>
<dbReference type="Proteomes" id="UP000337909">
    <property type="component" value="Unassembled WGS sequence"/>
</dbReference>
<sequence length="109" mass="12001">MPTCARQGAGCRQWLFPWQIPQRSLAQVGAQPEGTGPTWRRAALLGAYLEQPNHVDPALPCAKWAAVAAVTKRQQTLMPLMHAQVQIVDHSCPIGIFAQLFFQKGRLLG</sequence>
<reference evidence="1 2" key="1">
    <citation type="submission" date="2019-09" db="EMBL/GenBank/DDBJ databases">
        <authorList>
            <person name="Chandra G."/>
            <person name="Truman W A."/>
        </authorList>
    </citation>
    <scope>NUCLEOTIDE SEQUENCE [LARGE SCALE GENOMIC DNA]</scope>
    <source>
        <strain evidence="1">PS691</strain>
    </source>
</reference>
<dbReference type="AlphaFoldDB" id="A0A5E7EET5"/>